<evidence type="ECO:0000256" key="5">
    <source>
        <dbReference type="RuleBase" id="RU362057"/>
    </source>
</evidence>
<accession>L7N6G0</accession>
<organism evidence="6">
    <name type="scientific">Phalaenopsis equestris</name>
    <name type="common">Moth orchid</name>
    <dbReference type="NCBI Taxonomy" id="78828"/>
    <lineage>
        <taxon>Eukaryota</taxon>
        <taxon>Viridiplantae</taxon>
        <taxon>Streptophyta</taxon>
        <taxon>Embryophyta</taxon>
        <taxon>Tracheophyta</taxon>
        <taxon>Spermatophyta</taxon>
        <taxon>Magnoliopsida</taxon>
        <taxon>Liliopsida</taxon>
        <taxon>Asparagales</taxon>
        <taxon>Orchidaceae</taxon>
        <taxon>Epidendroideae</taxon>
        <taxon>Vandeae</taxon>
        <taxon>Aeridinae</taxon>
        <taxon>Phalaenopsis</taxon>
    </lineage>
</organism>
<dbReference type="Pfam" id="PF00201">
    <property type="entry name" value="UDPGT"/>
    <property type="match status" value="1"/>
</dbReference>
<name>L7N6G0_PHAEQ</name>
<dbReference type="PROSITE" id="PS00375">
    <property type="entry name" value="UDPGT"/>
    <property type="match status" value="1"/>
</dbReference>
<evidence type="ECO:0000256" key="4">
    <source>
        <dbReference type="RuleBase" id="RU003718"/>
    </source>
</evidence>
<comment type="similarity">
    <text evidence="1 4">Belongs to the UDP-glycosyltransferase family.</text>
</comment>
<reference evidence="6" key="1">
    <citation type="submission" date="2008-01" db="EMBL/GenBank/DDBJ databases">
        <authorList>
            <person name="Tsai W.C."/>
            <person name="Chen H.H."/>
        </authorList>
    </citation>
    <scope>NUCLEOTIDE SEQUENCE</scope>
    <source>
        <tissue evidence="6">Flower</tissue>
    </source>
</reference>
<dbReference type="InterPro" id="IPR035595">
    <property type="entry name" value="UDP_glycos_trans_CS"/>
</dbReference>
<dbReference type="EC" id="2.4.1.-" evidence="5"/>
<dbReference type="InterPro" id="IPR002213">
    <property type="entry name" value="UDP_glucos_trans"/>
</dbReference>
<evidence type="ECO:0000256" key="2">
    <source>
        <dbReference type="ARBA" id="ARBA00022676"/>
    </source>
</evidence>
<dbReference type="SUPFAM" id="SSF53756">
    <property type="entry name" value="UDP-Glycosyltransferase/glycogen phosphorylase"/>
    <property type="match status" value="1"/>
</dbReference>
<gene>
    <name evidence="6" type="primary">UFGT1</name>
</gene>
<evidence type="ECO:0000256" key="1">
    <source>
        <dbReference type="ARBA" id="ARBA00009995"/>
    </source>
</evidence>
<dbReference type="CDD" id="cd03784">
    <property type="entry name" value="GT1_Gtf-like"/>
    <property type="match status" value="1"/>
</dbReference>
<dbReference type="GO" id="GO:0035251">
    <property type="term" value="F:UDP-glucosyltransferase activity"/>
    <property type="evidence" value="ECO:0007669"/>
    <property type="project" value="TreeGrafter"/>
</dbReference>
<dbReference type="SMR" id="L7N6G0"/>
<keyword evidence="2 4" id="KW-0328">Glycosyltransferase</keyword>
<proteinExistence type="evidence at transcript level"/>
<protein>
    <recommendedName>
        <fullName evidence="5">Glycosyltransferase</fullName>
        <ecNumber evidence="5">2.4.1.-</ecNumber>
    </recommendedName>
</protein>
<dbReference type="AlphaFoldDB" id="L7N6G0"/>
<dbReference type="PANTHER" id="PTHR48047">
    <property type="entry name" value="GLYCOSYLTRANSFERASE"/>
    <property type="match status" value="1"/>
</dbReference>
<evidence type="ECO:0000256" key="3">
    <source>
        <dbReference type="ARBA" id="ARBA00022679"/>
    </source>
</evidence>
<dbReference type="Gene3D" id="3.40.50.2000">
    <property type="entry name" value="Glycogen Phosphorylase B"/>
    <property type="match status" value="2"/>
</dbReference>
<evidence type="ECO:0000313" key="6">
    <source>
        <dbReference type="EMBL" id="ACB88210.1"/>
    </source>
</evidence>
<sequence>MGPEAKKLHMLFFPFMSQGHMPPMISMAKLFAAHGARITILTTPVNAANIRPTIDDSIHFHIIPLPSADFGLPDGCENDSLVINDDQRIRFFRAVASLRHHFDASLQDLRPDCVVSGTFLPWTYHVAAARGVPRLVFNGSGNFAACAFSAFDRCRHLLADKVESFILPGLPHQIEMLRTQVMDVKKLAGTSFEFLLEIINEAMELEPKNFGTLVNSFYGLEPEYADQYRKEVGRSWNVGPASLYKVGDNKTASGREQSASANECLKWLDKKPAGSVVYMCFGSGSSFSAEQLREMALGLEAAGHPFVWVVSDKGHDWVPDGFEKRTHGTGLVIREWAPQVLILNHAAVGGFVTHCGWNSTLEGISAGLPMVTWPLFAEQFYNEKFLLDVVEVGVAVGSKVHTFVAEARPVVKADAIEAAVREVMGKGEKAEERKMRAKMLAEMAKIAVDKEGSSFEEIQNLMQELMDLKKHV</sequence>
<dbReference type="PANTHER" id="PTHR48047:SF45">
    <property type="entry name" value="SCOPOLETIN GLUCOSYLTRANSFERASE-LIKE"/>
    <property type="match status" value="1"/>
</dbReference>
<keyword evidence="3 4" id="KW-0808">Transferase</keyword>
<dbReference type="EMBL" id="EU427546">
    <property type="protein sequence ID" value="ACB88210.1"/>
    <property type="molecule type" value="mRNA"/>
</dbReference>
<dbReference type="FunFam" id="3.40.50.2000:FF:000063">
    <property type="entry name" value="Glycosyltransferase"/>
    <property type="match status" value="1"/>
</dbReference>